<evidence type="ECO:0000259" key="13">
    <source>
        <dbReference type="Pfam" id="PF02770"/>
    </source>
</evidence>
<dbReference type="InterPro" id="IPR036250">
    <property type="entry name" value="AcylCo_DH-like_C"/>
</dbReference>
<evidence type="ECO:0000256" key="3">
    <source>
        <dbReference type="ARBA" id="ARBA00009347"/>
    </source>
</evidence>
<evidence type="ECO:0000256" key="7">
    <source>
        <dbReference type="ARBA" id="ARBA00022827"/>
    </source>
</evidence>
<evidence type="ECO:0000313" key="16">
    <source>
        <dbReference type="Proteomes" id="UP000390335"/>
    </source>
</evidence>
<keyword evidence="8" id="KW-0809">Transit peptide</keyword>
<reference evidence="15 16" key="1">
    <citation type="journal article" date="2020" name="Genome Biol. Evol.">
        <title>Rhizobium dioscoreae sp. nov., a plant growth-promoting bacterium isolated from yam (Dioscorea species).</title>
        <authorList>
            <person name="Ouyabe M."/>
            <person name="Tanaka N."/>
            <person name="Shiwa Y."/>
            <person name="Fujita N."/>
            <person name="Kikuno H."/>
            <person name="Babil P."/>
            <person name="Shiwachi H."/>
        </authorList>
    </citation>
    <scope>NUCLEOTIDE SEQUENCE [LARGE SCALE GENOMIC DNA]</scope>
    <source>
        <strain evidence="15 16">S-93</strain>
    </source>
</reference>
<gene>
    <name evidence="15" type="primary">ivdH</name>
    <name evidence="15" type="ORF">RsS93_27580</name>
</gene>
<organism evidence="15 16">
    <name type="scientific">Rhizobium dioscoreae</name>
    <dbReference type="NCBI Taxonomy" id="2653122"/>
    <lineage>
        <taxon>Bacteria</taxon>
        <taxon>Pseudomonadati</taxon>
        <taxon>Pseudomonadota</taxon>
        <taxon>Alphaproteobacteria</taxon>
        <taxon>Hyphomicrobiales</taxon>
        <taxon>Rhizobiaceae</taxon>
        <taxon>Rhizobium/Agrobacterium group</taxon>
        <taxon>Rhizobium</taxon>
    </lineage>
</organism>
<dbReference type="Proteomes" id="UP000390335">
    <property type="component" value="Unassembled WGS sequence"/>
</dbReference>
<comment type="similarity">
    <text evidence="3 11">Belongs to the acyl-CoA dehydrogenase family.</text>
</comment>
<feature type="domain" description="Acyl-CoA dehydrogenase/oxidase C-terminal" evidence="12">
    <location>
        <begin position="235"/>
        <end position="382"/>
    </location>
</feature>
<evidence type="ECO:0000256" key="8">
    <source>
        <dbReference type="ARBA" id="ARBA00022946"/>
    </source>
</evidence>
<evidence type="ECO:0000256" key="9">
    <source>
        <dbReference type="ARBA" id="ARBA00023002"/>
    </source>
</evidence>
<evidence type="ECO:0000256" key="4">
    <source>
        <dbReference type="ARBA" id="ARBA00012044"/>
    </source>
</evidence>
<keyword evidence="6 11" id="KW-0285">Flavoprotein</keyword>
<dbReference type="RefSeq" id="WP_069613842.1">
    <property type="nucleotide sequence ID" value="NZ_BLAJ01000003.1"/>
</dbReference>
<dbReference type="InterPro" id="IPR006091">
    <property type="entry name" value="Acyl-CoA_Oxase/DH_mid-dom"/>
</dbReference>
<evidence type="ECO:0000256" key="1">
    <source>
        <dbReference type="ARBA" id="ARBA00001974"/>
    </source>
</evidence>
<keyword evidence="16" id="KW-1185">Reference proteome</keyword>
<protein>
    <recommendedName>
        <fullName evidence="5">Isovaleryl-CoA dehydrogenase, mitochondrial</fullName>
        <ecNumber evidence="4">1.3.8.4</ecNumber>
    </recommendedName>
</protein>
<comment type="catalytic activity">
    <reaction evidence="10">
        <text>3-methylbutanoyl-CoA + oxidized [electron-transfer flavoprotein] + H(+) = 3-methylbut-2-enoyl-CoA + reduced [electron-transfer flavoprotein]</text>
        <dbReference type="Rhea" id="RHEA:12276"/>
        <dbReference type="Rhea" id="RHEA-COMP:10685"/>
        <dbReference type="Rhea" id="RHEA-COMP:10686"/>
        <dbReference type="ChEBI" id="CHEBI:15378"/>
        <dbReference type="ChEBI" id="CHEBI:57344"/>
        <dbReference type="ChEBI" id="CHEBI:57345"/>
        <dbReference type="ChEBI" id="CHEBI:57692"/>
        <dbReference type="ChEBI" id="CHEBI:58307"/>
        <dbReference type="EC" id="1.3.8.4"/>
    </reaction>
</comment>
<feature type="domain" description="Acyl-CoA dehydrogenase/oxidase N-terminal" evidence="14">
    <location>
        <begin position="12"/>
        <end position="123"/>
    </location>
</feature>
<dbReference type="EMBL" id="BLAJ01000003">
    <property type="protein sequence ID" value="GES50144.1"/>
    <property type="molecule type" value="Genomic_DNA"/>
</dbReference>
<proteinExistence type="inferred from homology"/>
<evidence type="ECO:0000256" key="5">
    <source>
        <dbReference type="ARBA" id="ARBA00018258"/>
    </source>
</evidence>
<dbReference type="InterPro" id="IPR037069">
    <property type="entry name" value="AcylCoA_DH/ox_N_sf"/>
</dbReference>
<dbReference type="SUPFAM" id="SSF56645">
    <property type="entry name" value="Acyl-CoA dehydrogenase NM domain-like"/>
    <property type="match status" value="1"/>
</dbReference>
<dbReference type="PROSITE" id="PS00073">
    <property type="entry name" value="ACYL_COA_DH_2"/>
    <property type="match status" value="1"/>
</dbReference>
<keyword evidence="7 11" id="KW-0274">FAD</keyword>
<dbReference type="Gene3D" id="2.40.110.10">
    <property type="entry name" value="Butyryl-CoA Dehydrogenase, subunit A, domain 2"/>
    <property type="match status" value="1"/>
</dbReference>
<name>A0ABQ0Z3T0_9HYPH</name>
<evidence type="ECO:0000259" key="12">
    <source>
        <dbReference type="Pfam" id="PF00441"/>
    </source>
</evidence>
<dbReference type="InterPro" id="IPR013786">
    <property type="entry name" value="AcylCoA_DH/ox_N"/>
</dbReference>
<evidence type="ECO:0000256" key="11">
    <source>
        <dbReference type="RuleBase" id="RU362125"/>
    </source>
</evidence>
<accession>A0ABQ0Z3T0</accession>
<sequence length="387" mass="41732">MFSGGLNFALGEDIDALREQVRRFASNRIAPFADEIDRNNSFPMHLWREMGDLGVLGITVDEAYGGAGLGYLAHTVAMEEISRASASVGLSYGAHSNLCVNQIYRNGTAAQKERYLPKLISGEHVGALAMSEPSAGSDVVSMKLHAEKRGHRYVLNGSKMWITNGPDADVLVVYAKTSPDAGPRGITAFLVEKGFPGFSVGQKLDKLGMRGSNTSELIFLDCEVPEENVLGHIDGGVRVLMSGLDYERVVLSGGPVGIMAACMDVVLPYMHERKQFGQSIGEFQLMQGKLADMYVTMNACRAYVYAVAAACDRGETTRKDAAGCILYSAEKATALALECIQALGGNGYTNDYPAGRLLRDAKLYEIGAGTSEIRRMLIGRELFGETA</sequence>
<dbReference type="Gene3D" id="1.10.540.10">
    <property type="entry name" value="Acyl-CoA dehydrogenase/oxidase, N-terminal domain"/>
    <property type="match status" value="1"/>
</dbReference>
<dbReference type="InterPro" id="IPR009075">
    <property type="entry name" value="AcylCo_DH/oxidase_C"/>
</dbReference>
<dbReference type="PANTHER" id="PTHR43884">
    <property type="entry name" value="ACYL-COA DEHYDROGENASE"/>
    <property type="match status" value="1"/>
</dbReference>
<comment type="pathway">
    <text evidence="2">Amino-acid degradation; L-leucine degradation; (S)-3-hydroxy-3-methylglutaryl-CoA from 3-isovaleryl-CoA: step 1/3.</text>
</comment>
<comment type="caution">
    <text evidence="15">The sequence shown here is derived from an EMBL/GenBank/DDBJ whole genome shotgun (WGS) entry which is preliminary data.</text>
</comment>
<dbReference type="Pfam" id="PF02770">
    <property type="entry name" value="Acyl-CoA_dh_M"/>
    <property type="match status" value="1"/>
</dbReference>
<dbReference type="InterPro" id="IPR034183">
    <property type="entry name" value="IVD"/>
</dbReference>
<dbReference type="InterPro" id="IPR006089">
    <property type="entry name" value="Acyl-CoA_DH_CS"/>
</dbReference>
<dbReference type="EC" id="1.3.8.4" evidence="4"/>
<dbReference type="PROSITE" id="PS00072">
    <property type="entry name" value="ACYL_COA_DH_1"/>
    <property type="match status" value="1"/>
</dbReference>
<dbReference type="InterPro" id="IPR009100">
    <property type="entry name" value="AcylCoA_DH/oxidase_NM_dom_sf"/>
</dbReference>
<dbReference type="Gene3D" id="1.20.140.10">
    <property type="entry name" value="Butyryl-CoA Dehydrogenase, subunit A, domain 3"/>
    <property type="match status" value="1"/>
</dbReference>
<dbReference type="SUPFAM" id="SSF47203">
    <property type="entry name" value="Acyl-CoA dehydrogenase C-terminal domain-like"/>
    <property type="match status" value="1"/>
</dbReference>
<feature type="domain" description="Acyl-CoA oxidase/dehydrogenase middle" evidence="13">
    <location>
        <begin position="127"/>
        <end position="222"/>
    </location>
</feature>
<comment type="cofactor">
    <cofactor evidence="1 11">
        <name>FAD</name>
        <dbReference type="ChEBI" id="CHEBI:57692"/>
    </cofactor>
</comment>
<evidence type="ECO:0000256" key="2">
    <source>
        <dbReference type="ARBA" id="ARBA00004898"/>
    </source>
</evidence>
<dbReference type="InterPro" id="IPR046373">
    <property type="entry name" value="Acyl-CoA_Oxase/DH_mid-dom_sf"/>
</dbReference>
<evidence type="ECO:0000259" key="14">
    <source>
        <dbReference type="Pfam" id="PF02771"/>
    </source>
</evidence>
<evidence type="ECO:0000256" key="6">
    <source>
        <dbReference type="ARBA" id="ARBA00022630"/>
    </source>
</evidence>
<evidence type="ECO:0000313" key="15">
    <source>
        <dbReference type="EMBL" id="GES50144.1"/>
    </source>
</evidence>
<dbReference type="PIRSF" id="PIRSF016578">
    <property type="entry name" value="HsaA"/>
    <property type="match status" value="1"/>
</dbReference>
<dbReference type="PANTHER" id="PTHR43884:SF12">
    <property type="entry name" value="ISOVALERYL-COA DEHYDROGENASE, MITOCHONDRIAL-RELATED"/>
    <property type="match status" value="1"/>
</dbReference>
<dbReference type="Pfam" id="PF00441">
    <property type="entry name" value="Acyl-CoA_dh_1"/>
    <property type="match status" value="1"/>
</dbReference>
<keyword evidence="9 11" id="KW-0560">Oxidoreductase</keyword>
<evidence type="ECO:0000256" key="10">
    <source>
        <dbReference type="ARBA" id="ARBA00052875"/>
    </source>
</evidence>
<dbReference type="CDD" id="cd01156">
    <property type="entry name" value="IVD"/>
    <property type="match status" value="1"/>
</dbReference>
<dbReference type="Pfam" id="PF02771">
    <property type="entry name" value="Acyl-CoA_dh_N"/>
    <property type="match status" value="1"/>
</dbReference>